<evidence type="ECO:0000256" key="1">
    <source>
        <dbReference type="ARBA" id="ARBA00001947"/>
    </source>
</evidence>
<dbReference type="PANTHER" id="PTHR11705">
    <property type="entry name" value="PROTEASE FAMILY M14 CARBOXYPEPTIDASE A,B"/>
    <property type="match status" value="1"/>
</dbReference>
<evidence type="ECO:0000256" key="2">
    <source>
        <dbReference type="ARBA" id="ARBA00005988"/>
    </source>
</evidence>
<dbReference type="Pfam" id="PF00246">
    <property type="entry name" value="Peptidase_M14"/>
    <property type="match status" value="1"/>
</dbReference>
<feature type="domain" description="Peptidase M14" evidence="8">
    <location>
        <begin position="59"/>
        <end position="211"/>
    </location>
</feature>
<keyword evidence="3" id="KW-0645">Protease</keyword>
<organism evidence="9 10">
    <name type="scientific">Mucilaginibacter boryungensis</name>
    <dbReference type="NCBI Taxonomy" id="768480"/>
    <lineage>
        <taxon>Bacteria</taxon>
        <taxon>Pseudomonadati</taxon>
        <taxon>Bacteroidota</taxon>
        <taxon>Sphingobacteriia</taxon>
        <taxon>Sphingobacteriales</taxon>
        <taxon>Sphingobacteriaceae</taxon>
        <taxon>Mucilaginibacter</taxon>
    </lineage>
</organism>
<evidence type="ECO:0000313" key="10">
    <source>
        <dbReference type="Proteomes" id="UP000632774"/>
    </source>
</evidence>
<keyword evidence="4" id="KW-0378">Hydrolase</keyword>
<dbReference type="Gene3D" id="3.40.630.10">
    <property type="entry name" value="Zn peptidases"/>
    <property type="match status" value="1"/>
</dbReference>
<feature type="signal peptide" evidence="7">
    <location>
        <begin position="1"/>
        <end position="22"/>
    </location>
</feature>
<keyword evidence="10" id="KW-1185">Reference proteome</keyword>
<dbReference type="RefSeq" id="WP_194105452.1">
    <property type="nucleotide sequence ID" value="NZ_JADFFM010000001.1"/>
</dbReference>
<dbReference type="InterPro" id="IPR000834">
    <property type="entry name" value="Peptidase_M14"/>
</dbReference>
<evidence type="ECO:0000256" key="4">
    <source>
        <dbReference type="ARBA" id="ARBA00022801"/>
    </source>
</evidence>
<dbReference type="Proteomes" id="UP000632774">
    <property type="component" value="Unassembled WGS sequence"/>
</dbReference>
<comment type="caution">
    <text evidence="9">The sequence shown here is derived from an EMBL/GenBank/DDBJ whole genome shotgun (WGS) entry which is preliminary data.</text>
</comment>
<evidence type="ECO:0000259" key="8">
    <source>
        <dbReference type="Pfam" id="PF00246"/>
    </source>
</evidence>
<dbReference type="SUPFAM" id="SSF53187">
    <property type="entry name" value="Zn-dependent exopeptidases"/>
    <property type="match status" value="1"/>
</dbReference>
<evidence type="ECO:0000256" key="7">
    <source>
        <dbReference type="SAM" id="SignalP"/>
    </source>
</evidence>
<feature type="chain" id="PRO_5046815628" evidence="7">
    <location>
        <begin position="23"/>
        <end position="914"/>
    </location>
</feature>
<evidence type="ECO:0000256" key="6">
    <source>
        <dbReference type="ARBA" id="ARBA00023049"/>
    </source>
</evidence>
<proteinExistence type="inferred from homology"/>
<dbReference type="PANTHER" id="PTHR11705:SF143">
    <property type="entry name" value="SLL0236 PROTEIN"/>
    <property type="match status" value="1"/>
</dbReference>
<keyword evidence="7" id="KW-0732">Signal</keyword>
<evidence type="ECO:0000256" key="5">
    <source>
        <dbReference type="ARBA" id="ARBA00022833"/>
    </source>
</evidence>
<keyword evidence="5" id="KW-0862">Zinc</keyword>
<evidence type="ECO:0000256" key="3">
    <source>
        <dbReference type="ARBA" id="ARBA00022670"/>
    </source>
</evidence>
<dbReference type="EMBL" id="JADFFM010000001">
    <property type="protein sequence ID" value="MBE9666081.1"/>
    <property type="molecule type" value="Genomic_DNA"/>
</dbReference>
<keyword evidence="6" id="KW-0482">Metalloprotease</keyword>
<gene>
    <name evidence="9" type="ORF">IRJ18_06885</name>
</gene>
<comment type="cofactor">
    <cofactor evidence="1">
        <name>Zn(2+)</name>
        <dbReference type="ChEBI" id="CHEBI:29105"/>
    </cofactor>
</comment>
<sequence length="914" mass="100757">MTFKTFYTLCAAIMLGAVTLKAQTIPTPKQHFGFDIGDDYQLANYTQTEAFFKKLGTSPRAKYVDMGLTEEGRHQLMLIVSSPENIKKLDLYKDISRKLARAEGLTDAEAHKLAQQGKAVVWIDGGLHASEVVGAHQLIQTAYDFVTRTDEETMRILDKDIILFVHANPDGQELVSNWYMSEKDLKKRNTSTPRLWEKYIGHDNNRDFYMMNMKETQNITRQQYLEWLPQIVYNHHQTGPAGTVLSGPPYRDPFNYVFDPLMVTSLDAVGAAMVSRLNQEGKPGYTERQGSEYSTWWNGGLRTATYFHNMIGLLTEIIGSPTPSRIPLVPDRLIPNGSTPYPVTPQEWHFKQSIDYSVSLNYAVLNYAARNADEMLFNAYRMGKNSIERGSKDYWTLSPKRIEQINAAAKAGDTSTAGRGGRGGAVTLGGAVGFGRGGVAMKYYDTVLKNPALRDPRGYIIPADQPDFATAVRFINTCIRSGLLVQKATAAFTVAGKNYPAGSYILKTNQAFRPEVLDRFEPQDHPNDFQYPGGPPIRPYDMTGWTLSYQMGVKFDRILDDFNGPFKAIPYGEIQPMPSVITPAIAKGYLISAKANNSFIAMNDLLKAGAQVYRVTNGGDFYVPYTAAAKTVLDKDAAQWGVKATASAKPKTLTAVKASRIALWDNYGGSMASGWTRWMFEQYHFPFTVVYPQEFDAGDLKSKYDVIVFVGGAIPGAGGRGGRGGGGFAGFGQENVPAEFSKMTGRITAEKTIPQLKAFLEAGGSIVTIGSSANLAYQLNLPVKNALVDASGQPLTGDKFYVPGAVLRVAVDNAQPATYGMETEADVLYDNSPAFKLDADAASRGIKPLMWFATDKPLRSGWAFGQKYLKDDVTAFQASIGKGNLYVFGPEINFRAQSHGTFKLLFNELYTPAK</sequence>
<name>A0ABR9XFA4_9SPHI</name>
<protein>
    <submittedName>
        <fullName evidence="9">Peptidase</fullName>
    </submittedName>
</protein>
<accession>A0ABR9XFA4</accession>
<reference evidence="9 10" key="1">
    <citation type="submission" date="2020-10" db="EMBL/GenBank/DDBJ databases">
        <title>Mucilaginibacter mali sp. nov., isolated from rhizosphere soil of apple orchard.</title>
        <authorList>
            <person name="Lee J.-S."/>
            <person name="Kim H.S."/>
            <person name="Kim J.-S."/>
        </authorList>
    </citation>
    <scope>NUCLEOTIDE SEQUENCE [LARGE SCALE GENOMIC DNA]</scope>
    <source>
        <strain evidence="9 10">KCTC 23157</strain>
    </source>
</reference>
<comment type="similarity">
    <text evidence="2">Belongs to the peptidase M14 family.</text>
</comment>
<dbReference type="CDD" id="cd06240">
    <property type="entry name" value="M14-like"/>
    <property type="match status" value="1"/>
</dbReference>
<evidence type="ECO:0000313" key="9">
    <source>
        <dbReference type="EMBL" id="MBE9666081.1"/>
    </source>
</evidence>